<dbReference type="Pfam" id="PF13477">
    <property type="entry name" value="Glyco_trans_4_2"/>
    <property type="match status" value="1"/>
</dbReference>
<dbReference type="GO" id="GO:0016757">
    <property type="term" value="F:glycosyltransferase activity"/>
    <property type="evidence" value="ECO:0007669"/>
    <property type="project" value="InterPro"/>
</dbReference>
<dbReference type="InterPro" id="IPR001296">
    <property type="entry name" value="Glyco_trans_1"/>
</dbReference>
<name>A0A4Q0ZBD6_9BACT</name>
<feature type="domain" description="Glycosyl transferase family 1" evidence="1">
    <location>
        <begin position="189"/>
        <end position="354"/>
    </location>
</feature>
<dbReference type="AlphaFoldDB" id="A0A4Q0ZBD6"/>
<sequence length="376" mass="44022">MLLCWICKKMQKNKNILEVCFSPDLGGLELYMQSCAKDLSTDFNVLSVINKNSKLKNYFENSDYNFVELKRRGSFSIRLIWKLSKIIDEHKTDIIHFHWTKDLPIIVFAKLLSKQKPKIIQTRHMIMTRFKNDFYHKFLYKNVDTIICVTKELENQIQKFISSDIRPKTEVLYLGVKDAYYFSKQEIQKQKEELRVENSFMVGFVGRINEPKGQYLLIEAMKELIKQGLDIKAYFVGSAMDESYLYLLKQKVKDYELEDKIFFLGFIKEPNKFMQTCDVIVAASKNETFGLVVIEAMNNKTAVIASKNGGFLEIIDDEKNGLLFENQNSKDLASKIEVLYKNNDYKNLIALNGKQKVNEIFNHDKQFEKLKSLFLN</sequence>
<proteinExistence type="predicted"/>
<dbReference type="InterPro" id="IPR028098">
    <property type="entry name" value="Glyco_trans_4-like_N"/>
</dbReference>
<comment type="caution">
    <text evidence="3">The sequence shown here is derived from an EMBL/GenBank/DDBJ whole genome shotgun (WGS) entry which is preliminary data.</text>
</comment>
<reference evidence="3 4" key="1">
    <citation type="submission" date="2017-10" db="EMBL/GenBank/DDBJ databases">
        <title>Genomics of the genus Arcobacter.</title>
        <authorList>
            <person name="Perez-Cataluna A."/>
            <person name="Figueras M.J."/>
        </authorList>
    </citation>
    <scope>NUCLEOTIDE SEQUENCE [LARGE SCALE GENOMIC DNA]</scope>
    <source>
        <strain evidence="3 4">F26</strain>
    </source>
</reference>
<organism evidence="3 4">
    <name type="scientific">Arcobacter cloacae</name>
    <dbReference type="NCBI Taxonomy" id="1054034"/>
    <lineage>
        <taxon>Bacteria</taxon>
        <taxon>Pseudomonadati</taxon>
        <taxon>Campylobacterota</taxon>
        <taxon>Epsilonproteobacteria</taxon>
        <taxon>Campylobacterales</taxon>
        <taxon>Arcobacteraceae</taxon>
        <taxon>Arcobacter</taxon>
    </lineage>
</organism>
<evidence type="ECO:0000313" key="3">
    <source>
        <dbReference type="EMBL" id="RXJ82960.1"/>
    </source>
</evidence>
<dbReference type="EMBL" id="PDJZ01000019">
    <property type="protein sequence ID" value="RXJ82960.1"/>
    <property type="molecule type" value="Genomic_DNA"/>
</dbReference>
<evidence type="ECO:0000313" key="4">
    <source>
        <dbReference type="Proteomes" id="UP000290870"/>
    </source>
</evidence>
<feature type="domain" description="Glycosyltransferase subfamily 4-like N-terminal" evidence="2">
    <location>
        <begin position="18"/>
        <end position="149"/>
    </location>
</feature>
<keyword evidence="3" id="KW-0808">Transferase</keyword>
<dbReference type="PANTHER" id="PTHR45947:SF3">
    <property type="entry name" value="SULFOQUINOVOSYL TRANSFERASE SQD2"/>
    <property type="match status" value="1"/>
</dbReference>
<dbReference type="PANTHER" id="PTHR45947">
    <property type="entry name" value="SULFOQUINOVOSYL TRANSFERASE SQD2"/>
    <property type="match status" value="1"/>
</dbReference>
<dbReference type="Proteomes" id="UP000290870">
    <property type="component" value="Unassembled WGS sequence"/>
</dbReference>
<dbReference type="Pfam" id="PF00534">
    <property type="entry name" value="Glycos_transf_1"/>
    <property type="match status" value="1"/>
</dbReference>
<accession>A0A4Q0ZBD6</accession>
<dbReference type="InterPro" id="IPR050194">
    <property type="entry name" value="Glycosyltransferase_grp1"/>
</dbReference>
<gene>
    <name evidence="3" type="ORF">CRU90_11755</name>
</gene>
<evidence type="ECO:0000259" key="1">
    <source>
        <dbReference type="Pfam" id="PF00534"/>
    </source>
</evidence>
<dbReference type="SUPFAM" id="SSF53756">
    <property type="entry name" value="UDP-Glycosyltransferase/glycogen phosphorylase"/>
    <property type="match status" value="1"/>
</dbReference>
<evidence type="ECO:0000259" key="2">
    <source>
        <dbReference type="Pfam" id="PF13477"/>
    </source>
</evidence>
<dbReference type="OrthoDB" id="1522162at2"/>
<protein>
    <submittedName>
        <fullName evidence="3">Glycosyl transferase</fullName>
    </submittedName>
</protein>
<dbReference type="Gene3D" id="3.40.50.2000">
    <property type="entry name" value="Glycogen Phosphorylase B"/>
    <property type="match status" value="2"/>
</dbReference>
<dbReference type="CDD" id="cd03801">
    <property type="entry name" value="GT4_PimA-like"/>
    <property type="match status" value="1"/>
</dbReference>